<evidence type="ECO:0000256" key="3">
    <source>
        <dbReference type="ARBA" id="ARBA00022692"/>
    </source>
</evidence>
<evidence type="ECO:0000256" key="6">
    <source>
        <dbReference type="ARBA" id="ARBA00023315"/>
    </source>
</evidence>
<dbReference type="GO" id="GO:0016020">
    <property type="term" value="C:membrane"/>
    <property type="evidence" value="ECO:0007669"/>
    <property type="project" value="UniProtKB-SubCell"/>
</dbReference>
<protein>
    <recommendedName>
        <fullName evidence="7">Palmitoyltransferase</fullName>
        <ecNumber evidence="7">2.3.1.225</ecNumber>
    </recommendedName>
</protein>
<feature type="coiled-coil region" evidence="8">
    <location>
        <begin position="323"/>
        <end position="398"/>
    </location>
</feature>
<feature type="transmembrane region" description="Helical" evidence="7">
    <location>
        <begin position="157"/>
        <end position="177"/>
    </location>
</feature>
<dbReference type="InterPro" id="IPR039859">
    <property type="entry name" value="PFA4/ZDH16/20/ERF2-like"/>
</dbReference>
<evidence type="ECO:0000259" key="9">
    <source>
        <dbReference type="Pfam" id="PF01529"/>
    </source>
</evidence>
<keyword evidence="2 7" id="KW-0808">Transferase</keyword>
<feature type="transmembrane region" description="Helical" evidence="7">
    <location>
        <begin position="422"/>
        <end position="443"/>
    </location>
</feature>
<sequence length="518" mass="61164">MSNRRVKLLIPKDRGEFVPLFFTIFLICAYVIFELYVILPTIYHNIFTYKEILHLIFGFYIIFNLIGNLYLCMITDTSISTIICPVLLPSPIVISKSKEKIQQDIIYYHCNWHYCHNCEINVPARSQHCHLCKICILKHDHHCTFLGRCIGFRNIRYYMCFLIWTWIGLVYCNILHMDYTYELVGTFSWRVIIAIYLLDSVDENNSSQLEQKLREECQEHFGKRTIIIPYLLQTSQCLIILMEFQENGHILRAKYTSSFIESNSIANQLQIQINKIYPSIILQKIDWINDNDFKIALKLNLNSLLSTIENDQSFTMINQSIPNQDNEHTLEDLEQQLNNGLKELKTRDINVLPQRIQRIQNRIKEYEEEERIEEANNEKEYLRKLQQLQNLVDKISRLKSAESTCLCPFGAWLFGLVDHFSLILSCICSTSIMLNLYILFLIIQQIILIKNSQTWYEYIKNIHIYQIGKSFQSNLQLVFGKRWYLILFNPLISSQPYGDGMSYDINIMETNPISTKRI</sequence>
<dbReference type="Proteomes" id="UP000663864">
    <property type="component" value="Unassembled WGS sequence"/>
</dbReference>
<feature type="transmembrane region" description="Helical" evidence="7">
    <location>
        <begin position="20"/>
        <end position="39"/>
    </location>
</feature>
<accession>A0A814T6N1</accession>
<evidence type="ECO:0000313" key="10">
    <source>
        <dbReference type="EMBL" id="CAF1157330.1"/>
    </source>
</evidence>
<evidence type="ECO:0000256" key="8">
    <source>
        <dbReference type="SAM" id="Coils"/>
    </source>
</evidence>
<dbReference type="PANTHER" id="PTHR12246">
    <property type="entry name" value="PALMITOYLTRANSFERASE ZDHHC16"/>
    <property type="match status" value="1"/>
</dbReference>
<organism evidence="10 11">
    <name type="scientific">Rotaria sordida</name>
    <dbReference type="NCBI Taxonomy" id="392033"/>
    <lineage>
        <taxon>Eukaryota</taxon>
        <taxon>Metazoa</taxon>
        <taxon>Spiralia</taxon>
        <taxon>Gnathifera</taxon>
        <taxon>Rotifera</taxon>
        <taxon>Eurotatoria</taxon>
        <taxon>Bdelloidea</taxon>
        <taxon>Philodinida</taxon>
        <taxon>Philodinidae</taxon>
        <taxon>Rotaria</taxon>
    </lineage>
</organism>
<comment type="similarity">
    <text evidence="7">Belongs to the DHHC palmitoyltransferase family.</text>
</comment>
<feature type="domain" description="Palmitoyltransferase DHHC" evidence="9">
    <location>
        <begin position="112"/>
        <end position="240"/>
    </location>
</feature>
<keyword evidence="6 7" id="KW-0012">Acyltransferase</keyword>
<dbReference type="GO" id="GO:0019706">
    <property type="term" value="F:protein-cysteine S-palmitoyltransferase activity"/>
    <property type="evidence" value="ECO:0007669"/>
    <property type="project" value="UniProtKB-EC"/>
</dbReference>
<keyword evidence="8" id="KW-0175">Coiled coil</keyword>
<dbReference type="Pfam" id="PF01529">
    <property type="entry name" value="DHHC"/>
    <property type="match status" value="1"/>
</dbReference>
<gene>
    <name evidence="10" type="ORF">ZHD862_LOCUS20491</name>
</gene>
<comment type="subcellular location">
    <subcellularLocation>
        <location evidence="1">Membrane</location>
        <topology evidence="1">Multi-pass membrane protein</topology>
    </subcellularLocation>
</comment>
<dbReference type="EMBL" id="CAJNOT010001168">
    <property type="protein sequence ID" value="CAF1157330.1"/>
    <property type="molecule type" value="Genomic_DNA"/>
</dbReference>
<dbReference type="EC" id="2.3.1.225" evidence="7"/>
<comment type="domain">
    <text evidence="7">The DHHC domain is required for palmitoyltransferase activity.</text>
</comment>
<dbReference type="PROSITE" id="PS50216">
    <property type="entry name" value="DHHC"/>
    <property type="match status" value="1"/>
</dbReference>
<evidence type="ECO:0000256" key="1">
    <source>
        <dbReference type="ARBA" id="ARBA00004141"/>
    </source>
</evidence>
<reference evidence="10" key="1">
    <citation type="submission" date="2021-02" db="EMBL/GenBank/DDBJ databases">
        <authorList>
            <person name="Nowell W R."/>
        </authorList>
    </citation>
    <scope>NUCLEOTIDE SEQUENCE</scope>
</reference>
<feature type="transmembrane region" description="Helical" evidence="7">
    <location>
        <begin position="51"/>
        <end position="71"/>
    </location>
</feature>
<evidence type="ECO:0000256" key="7">
    <source>
        <dbReference type="RuleBase" id="RU079119"/>
    </source>
</evidence>
<proteinExistence type="inferred from homology"/>
<dbReference type="AlphaFoldDB" id="A0A814T6N1"/>
<keyword evidence="4 7" id="KW-1133">Transmembrane helix</keyword>
<comment type="catalytic activity">
    <reaction evidence="7">
        <text>L-cysteinyl-[protein] + hexadecanoyl-CoA = S-hexadecanoyl-L-cysteinyl-[protein] + CoA</text>
        <dbReference type="Rhea" id="RHEA:36683"/>
        <dbReference type="Rhea" id="RHEA-COMP:10131"/>
        <dbReference type="Rhea" id="RHEA-COMP:11032"/>
        <dbReference type="ChEBI" id="CHEBI:29950"/>
        <dbReference type="ChEBI" id="CHEBI:57287"/>
        <dbReference type="ChEBI" id="CHEBI:57379"/>
        <dbReference type="ChEBI" id="CHEBI:74151"/>
        <dbReference type="EC" id="2.3.1.225"/>
    </reaction>
</comment>
<comment type="caution">
    <text evidence="10">The sequence shown here is derived from an EMBL/GenBank/DDBJ whole genome shotgun (WGS) entry which is preliminary data.</text>
</comment>
<evidence type="ECO:0000256" key="2">
    <source>
        <dbReference type="ARBA" id="ARBA00022679"/>
    </source>
</evidence>
<evidence type="ECO:0000256" key="4">
    <source>
        <dbReference type="ARBA" id="ARBA00022989"/>
    </source>
</evidence>
<name>A0A814T6N1_9BILA</name>
<dbReference type="InterPro" id="IPR001594">
    <property type="entry name" value="Palmitoyltrfase_DHHC"/>
</dbReference>
<keyword evidence="5 7" id="KW-0472">Membrane</keyword>
<keyword evidence="3 7" id="KW-0812">Transmembrane</keyword>
<evidence type="ECO:0000256" key="5">
    <source>
        <dbReference type="ARBA" id="ARBA00023136"/>
    </source>
</evidence>
<evidence type="ECO:0000313" key="11">
    <source>
        <dbReference type="Proteomes" id="UP000663864"/>
    </source>
</evidence>